<evidence type="ECO:0000313" key="2">
    <source>
        <dbReference type="EMBL" id="CDJ44849.1"/>
    </source>
</evidence>
<dbReference type="VEuPathDB" id="ToxoDB:ETH2_0102000"/>
<dbReference type="EMBL" id="HG677729">
    <property type="protein sequence ID" value="CDJ44849.1"/>
    <property type="molecule type" value="Genomic_DNA"/>
</dbReference>
<feature type="region of interest" description="Disordered" evidence="1">
    <location>
        <begin position="323"/>
        <end position="343"/>
    </location>
</feature>
<feature type="region of interest" description="Disordered" evidence="1">
    <location>
        <begin position="148"/>
        <end position="249"/>
    </location>
</feature>
<protein>
    <submittedName>
        <fullName evidence="2">Uncharacterized protein</fullName>
    </submittedName>
</protein>
<proteinExistence type="predicted"/>
<feature type="compositionally biased region" description="Low complexity" evidence="1">
    <location>
        <begin position="177"/>
        <end position="208"/>
    </location>
</feature>
<dbReference type="GeneID" id="25256842"/>
<keyword evidence="3" id="KW-1185">Reference proteome</keyword>
<evidence type="ECO:0000256" key="1">
    <source>
        <dbReference type="SAM" id="MobiDB-lite"/>
    </source>
</evidence>
<dbReference type="InterPro" id="IPR016181">
    <property type="entry name" value="Acyl_CoA_acyltransferase"/>
</dbReference>
<name>U6L8E3_EIMTE</name>
<reference evidence="2" key="1">
    <citation type="submission" date="2013-10" db="EMBL/GenBank/DDBJ databases">
        <title>Genomic analysis of the causative agents of coccidiosis in chickens.</title>
        <authorList>
            <person name="Reid A.J."/>
            <person name="Blake D."/>
            <person name="Billington K."/>
            <person name="Browne H."/>
            <person name="Dunn M."/>
            <person name="Hung S."/>
            <person name="Kawahara F."/>
            <person name="Miranda-Saavedra D."/>
            <person name="Mourier T."/>
            <person name="Nagra H."/>
            <person name="Otto T.D."/>
            <person name="Rawlings N."/>
            <person name="Sanchez A."/>
            <person name="Sanders M."/>
            <person name="Subramaniam C."/>
            <person name="Tay Y."/>
            <person name="Dear P."/>
            <person name="Doerig C."/>
            <person name="Gruber A."/>
            <person name="Parkinson J."/>
            <person name="Shirley M."/>
            <person name="Wan K.L."/>
            <person name="Berriman M."/>
            <person name="Tomley F."/>
            <person name="Pain A."/>
        </authorList>
    </citation>
    <scope>NUCLEOTIDE SEQUENCE [LARGE SCALE GENOMIC DNA]</scope>
    <source>
        <strain evidence="2">Houghton</strain>
    </source>
</reference>
<dbReference type="GO" id="GO:0000781">
    <property type="term" value="C:chromosome, telomeric region"/>
    <property type="evidence" value="ECO:0007669"/>
    <property type="project" value="GOC"/>
</dbReference>
<reference evidence="2" key="2">
    <citation type="submission" date="2013-10" db="EMBL/GenBank/DDBJ databases">
        <authorList>
            <person name="Aslett M."/>
        </authorList>
    </citation>
    <scope>NUCLEOTIDE SEQUENCE [LARGE SCALE GENOMIC DNA]</scope>
    <source>
        <strain evidence="2">Houghton</strain>
    </source>
</reference>
<feature type="region of interest" description="Disordered" evidence="1">
    <location>
        <begin position="51"/>
        <end position="124"/>
    </location>
</feature>
<feature type="compositionally biased region" description="Low complexity" evidence="1">
    <location>
        <begin position="65"/>
        <end position="103"/>
    </location>
</feature>
<dbReference type="InterPro" id="IPR017380">
    <property type="entry name" value="Hist_AcTrfase_B-typ_cat-su"/>
</dbReference>
<dbReference type="Gene3D" id="3.40.630.30">
    <property type="match status" value="1"/>
</dbReference>
<sequence length="343" mass="36511">MRTLELVYQEIILDPKIIEFTVEDPATSFSQLRDVVCLKLAIDLGVLSPEMLYPPPQGGPPGAPSGPADSQQQQQQQQQEASQPPPEGSSSAASPGAPEASRGGPPGGPQKGGPHSGPPGVPCAECFRRALKETKSQSVRLTEILALAAVLPDPPPELLEESPVSSSSRRDWRQSDADLSAEALQQQQQQQQQEQQTAAAGQGSGAAALRRPVAAGSPRGPPAKRQGPPCGKGAPGGPRSSVGFQGGPQCLPVRLKIKRRLKRDNFDLLLELPLQQQKAELEKQWGETYAMYYRTIMKLRRLLGRRPAAAAAEAAAEQTAAQETAAAAAAAPGEQQKRRRQMS</sequence>
<dbReference type="Proteomes" id="UP000030747">
    <property type="component" value="Unassembled WGS sequence"/>
</dbReference>
<dbReference type="OrthoDB" id="10253098at2759"/>
<dbReference type="VEuPathDB" id="ToxoDB:ETH_00039005"/>
<dbReference type="PANTHER" id="PTHR12046">
    <property type="entry name" value="HISTONE ACETYLTRANSFERASE TYPE B CATALYTIC SUBUNIT"/>
    <property type="match status" value="1"/>
</dbReference>
<dbReference type="GO" id="GO:0004402">
    <property type="term" value="F:histone acetyltransferase activity"/>
    <property type="evidence" value="ECO:0007669"/>
    <property type="project" value="InterPro"/>
</dbReference>
<dbReference type="GO" id="GO:0031509">
    <property type="term" value="P:subtelomeric heterochromatin formation"/>
    <property type="evidence" value="ECO:0007669"/>
    <property type="project" value="InterPro"/>
</dbReference>
<dbReference type="GO" id="GO:0005634">
    <property type="term" value="C:nucleus"/>
    <property type="evidence" value="ECO:0007669"/>
    <property type="project" value="InterPro"/>
</dbReference>
<dbReference type="AlphaFoldDB" id="U6L8E3"/>
<gene>
    <name evidence="2" type="ORF">ETH_00039005</name>
</gene>
<evidence type="ECO:0000313" key="3">
    <source>
        <dbReference type="Proteomes" id="UP000030747"/>
    </source>
</evidence>
<accession>U6L8E3</accession>
<dbReference type="RefSeq" id="XP_013235596.1">
    <property type="nucleotide sequence ID" value="XM_013380142.1"/>
</dbReference>
<organism evidence="2 3">
    <name type="scientific">Eimeria tenella</name>
    <name type="common">Coccidian parasite</name>
    <dbReference type="NCBI Taxonomy" id="5802"/>
    <lineage>
        <taxon>Eukaryota</taxon>
        <taxon>Sar</taxon>
        <taxon>Alveolata</taxon>
        <taxon>Apicomplexa</taxon>
        <taxon>Conoidasida</taxon>
        <taxon>Coccidia</taxon>
        <taxon>Eucoccidiorida</taxon>
        <taxon>Eimeriorina</taxon>
        <taxon>Eimeriidae</taxon>
        <taxon>Eimeria</taxon>
    </lineage>
</organism>
<feature type="compositionally biased region" description="Pro residues" evidence="1">
    <location>
        <begin position="52"/>
        <end position="64"/>
    </location>
</feature>
<dbReference type="SUPFAM" id="SSF55729">
    <property type="entry name" value="Acyl-CoA N-acyltransferases (Nat)"/>
    <property type="match status" value="1"/>
</dbReference>